<feature type="compositionally biased region" description="Gly residues" evidence="1">
    <location>
        <begin position="141"/>
        <end position="160"/>
    </location>
</feature>
<proteinExistence type="predicted"/>
<evidence type="ECO:0000256" key="1">
    <source>
        <dbReference type="SAM" id="MobiDB-lite"/>
    </source>
</evidence>
<accession>A0ABW0Z9X5</accession>
<keyword evidence="5" id="KW-1185">Reference proteome</keyword>
<evidence type="ECO:0000256" key="3">
    <source>
        <dbReference type="SAM" id="SignalP"/>
    </source>
</evidence>
<dbReference type="Proteomes" id="UP001596072">
    <property type="component" value="Unassembled WGS sequence"/>
</dbReference>
<feature type="transmembrane region" description="Helical" evidence="2">
    <location>
        <begin position="171"/>
        <end position="189"/>
    </location>
</feature>
<evidence type="ECO:0000256" key="2">
    <source>
        <dbReference type="SAM" id="Phobius"/>
    </source>
</evidence>
<feature type="signal peptide" evidence="3">
    <location>
        <begin position="1"/>
        <end position="23"/>
    </location>
</feature>
<protein>
    <recommendedName>
        <fullName evidence="6">LPXTG cell wall anchor domain-containing protein</fullName>
    </recommendedName>
</protein>
<dbReference type="EMBL" id="JBHSNS010000001">
    <property type="protein sequence ID" value="MFC5727790.1"/>
    <property type="molecule type" value="Genomic_DNA"/>
</dbReference>
<keyword evidence="2" id="KW-0472">Membrane</keyword>
<feature type="region of interest" description="Disordered" evidence="1">
    <location>
        <begin position="128"/>
        <end position="161"/>
    </location>
</feature>
<feature type="chain" id="PRO_5047146890" description="LPXTG cell wall anchor domain-containing protein" evidence="3">
    <location>
        <begin position="24"/>
        <end position="197"/>
    </location>
</feature>
<name>A0ABW0Z9X5_9ACTN</name>
<sequence length="197" mass="20033">MRRTLTALALVVAMLGWAPQAQADDYTPEPVPTECTVEVPTSAVGRNVVLEASVSANSNTPITGTVRLSIARGSSDREVWSTTRRYNGSRVRVEGPTLPRGNYTATSQFTSDREVHGDCAGSARFQVRSKSKGGEVAGETEGAGGSNGSGGSGGSVGGVATGLPNTGGPHLLVLLVGLGLVAAGGGILTRTRRTALA</sequence>
<reference evidence="5" key="1">
    <citation type="journal article" date="2019" name="Int. J. Syst. Evol. Microbiol.">
        <title>The Global Catalogue of Microorganisms (GCM) 10K type strain sequencing project: providing services to taxonomists for standard genome sequencing and annotation.</title>
        <authorList>
            <consortium name="The Broad Institute Genomics Platform"/>
            <consortium name="The Broad Institute Genome Sequencing Center for Infectious Disease"/>
            <person name="Wu L."/>
            <person name="Ma J."/>
        </authorList>
    </citation>
    <scope>NUCLEOTIDE SEQUENCE [LARGE SCALE GENOMIC DNA]</scope>
    <source>
        <strain evidence="5">YIM 94188</strain>
    </source>
</reference>
<evidence type="ECO:0000313" key="5">
    <source>
        <dbReference type="Proteomes" id="UP001596072"/>
    </source>
</evidence>
<evidence type="ECO:0008006" key="6">
    <source>
        <dbReference type="Google" id="ProtNLM"/>
    </source>
</evidence>
<organism evidence="4 5">
    <name type="scientific">Nocardioides vastitatis</name>
    <dbReference type="NCBI Taxonomy" id="2568655"/>
    <lineage>
        <taxon>Bacteria</taxon>
        <taxon>Bacillati</taxon>
        <taxon>Actinomycetota</taxon>
        <taxon>Actinomycetes</taxon>
        <taxon>Propionibacteriales</taxon>
        <taxon>Nocardioidaceae</taxon>
        <taxon>Nocardioides</taxon>
    </lineage>
</organism>
<dbReference type="RefSeq" id="WP_378526922.1">
    <property type="nucleotide sequence ID" value="NZ_JBHSNS010000001.1"/>
</dbReference>
<comment type="caution">
    <text evidence="4">The sequence shown here is derived from an EMBL/GenBank/DDBJ whole genome shotgun (WGS) entry which is preliminary data.</text>
</comment>
<gene>
    <name evidence="4" type="ORF">ACFPQB_02590</name>
</gene>
<keyword evidence="2" id="KW-1133">Transmembrane helix</keyword>
<keyword evidence="2" id="KW-0812">Transmembrane</keyword>
<keyword evidence="3" id="KW-0732">Signal</keyword>
<evidence type="ECO:0000313" key="4">
    <source>
        <dbReference type="EMBL" id="MFC5727790.1"/>
    </source>
</evidence>